<keyword evidence="1" id="KW-1133">Transmembrane helix</keyword>
<name>A0A5A7MSW3_9PROT</name>
<evidence type="ECO:0000259" key="3">
    <source>
        <dbReference type="Pfam" id="PF07589"/>
    </source>
</evidence>
<feature type="domain" description="Ice-binding protein C-terminal" evidence="3">
    <location>
        <begin position="419"/>
        <end position="441"/>
    </location>
</feature>
<evidence type="ECO:0000313" key="5">
    <source>
        <dbReference type="Proteomes" id="UP000322084"/>
    </source>
</evidence>
<evidence type="ECO:0000256" key="2">
    <source>
        <dbReference type="SAM" id="SignalP"/>
    </source>
</evidence>
<dbReference type="GO" id="GO:0008237">
    <property type="term" value="F:metallopeptidase activity"/>
    <property type="evidence" value="ECO:0007669"/>
    <property type="project" value="InterPro"/>
</dbReference>
<dbReference type="EMBL" id="BKCL01000012">
    <property type="protein sequence ID" value="GEQ99027.1"/>
    <property type="molecule type" value="Genomic_DNA"/>
</dbReference>
<keyword evidence="1" id="KW-0812">Transmembrane</keyword>
<accession>A0A5A7MSW3</accession>
<dbReference type="InterPro" id="IPR013424">
    <property type="entry name" value="Ice-binding_C"/>
</dbReference>
<protein>
    <recommendedName>
        <fullName evidence="3">Ice-binding protein C-terminal domain-containing protein</fullName>
    </recommendedName>
</protein>
<sequence length="448" mass="47623">MKRFLSGALTAGILVLSAPAHAIQIDLNFNFDPNIDPALANDARQGFEKAARFWETRLKDDTTIILDVGFAPLAPNVIGQTGSSSAVVNYSVFRDALAADQTSGKDKVAVQNLVQDDSLSFFTNTLGTFDGGPGISFDSAGNSVFSTIDNTALDVNTANLKALGFTGLDGVVDGSVTFNSDFEFDFNRSDGIDANAFDFIGVAAHEIGHALGFVSGVDFVDQFTGAGPTAEFVRDVVEDPANADFFRALLGLPADAVITRDILANVNIFEIVNAVFNVPDNFNAVFSPMDLFRFSDLSFDGQGNFLGFDLTSHLGINGPLTFDDFDTQFANRTDIPFFSFDGGKTQIAPFSSGSFNGGFQFQFPDGTIIDLGGSQASHLIEVFGVISPFGIMDPTAGRGEQVDISAIDLAVFDVIGFDIPLPATVLFLGLGLIGFGATQRRRQGHQAA</sequence>
<dbReference type="Pfam" id="PF07589">
    <property type="entry name" value="PEP-CTERM"/>
    <property type="match status" value="1"/>
</dbReference>
<feature type="signal peptide" evidence="2">
    <location>
        <begin position="1"/>
        <end position="22"/>
    </location>
</feature>
<dbReference type="InterPro" id="IPR024079">
    <property type="entry name" value="MetalloPept_cat_dom_sf"/>
</dbReference>
<comment type="caution">
    <text evidence="4">The sequence shown here is derived from an EMBL/GenBank/DDBJ whole genome shotgun (WGS) entry which is preliminary data.</text>
</comment>
<dbReference type="InterPro" id="IPR022472">
    <property type="entry name" value="VPLPA-CTERM"/>
</dbReference>
<dbReference type="Proteomes" id="UP000322084">
    <property type="component" value="Unassembled WGS sequence"/>
</dbReference>
<feature type="transmembrane region" description="Helical" evidence="1">
    <location>
        <begin position="419"/>
        <end position="438"/>
    </location>
</feature>
<organism evidence="4 5">
    <name type="scientific">Iodidimonas gelatinilytica</name>
    <dbReference type="NCBI Taxonomy" id="1236966"/>
    <lineage>
        <taxon>Bacteria</taxon>
        <taxon>Pseudomonadati</taxon>
        <taxon>Pseudomonadota</taxon>
        <taxon>Alphaproteobacteria</taxon>
        <taxon>Iodidimonadales</taxon>
        <taxon>Iodidimonadaceae</taxon>
        <taxon>Iodidimonas</taxon>
    </lineage>
</organism>
<reference evidence="4 5" key="1">
    <citation type="submission" date="2019-09" db="EMBL/GenBank/DDBJ databases">
        <title>NBRP : Genome information of microbial organism related human and environment.</title>
        <authorList>
            <person name="Hattori M."/>
            <person name="Oshima K."/>
            <person name="Inaba H."/>
            <person name="Suda W."/>
            <person name="Sakamoto M."/>
            <person name="Iino T."/>
            <person name="Kitahara M."/>
            <person name="Oshida Y."/>
            <person name="Iida T."/>
            <person name="Kudo T."/>
            <person name="Itoh T."/>
            <person name="Ohkuma M."/>
        </authorList>
    </citation>
    <scope>NUCLEOTIDE SEQUENCE [LARGE SCALE GENOMIC DNA]</scope>
    <source>
        <strain evidence="4 5">Hi-2</strain>
    </source>
</reference>
<feature type="chain" id="PRO_5022984955" description="Ice-binding protein C-terminal domain-containing protein" evidence="2">
    <location>
        <begin position="23"/>
        <end position="448"/>
    </location>
</feature>
<dbReference type="NCBIfam" id="TIGR03370">
    <property type="entry name" value="VPLPA-CTERM"/>
    <property type="match status" value="1"/>
</dbReference>
<evidence type="ECO:0000313" key="4">
    <source>
        <dbReference type="EMBL" id="GEQ99027.1"/>
    </source>
</evidence>
<dbReference type="SUPFAM" id="SSF55486">
    <property type="entry name" value="Metalloproteases ('zincins'), catalytic domain"/>
    <property type="match status" value="1"/>
</dbReference>
<dbReference type="AlphaFoldDB" id="A0A5A7MSW3"/>
<evidence type="ECO:0000256" key="1">
    <source>
        <dbReference type="SAM" id="Phobius"/>
    </source>
</evidence>
<dbReference type="NCBIfam" id="NF038122">
    <property type="entry name" value="metallo_LGF"/>
    <property type="match status" value="1"/>
</dbReference>
<dbReference type="Gene3D" id="3.40.390.10">
    <property type="entry name" value="Collagenase (Catalytic Domain)"/>
    <property type="match status" value="1"/>
</dbReference>
<gene>
    <name evidence="4" type="ORF">JCM17844_26640</name>
</gene>
<keyword evidence="1" id="KW-0472">Membrane</keyword>
<proteinExistence type="predicted"/>
<keyword evidence="2" id="KW-0732">Signal</keyword>